<protein>
    <submittedName>
        <fullName evidence="1">Pre-mRNA-splicing factor Sap114p</fullName>
    </submittedName>
</protein>
<proteinExistence type="predicted"/>
<accession>A0ACA9YBN3</accession>
<comment type="caution">
    <text evidence="1">The sequence shown here is derived from an EMBL/GenBank/DDBJ whole genome shotgun (WGS) entry which is preliminary data.</text>
</comment>
<organism evidence="1 2">
    <name type="scientific">[Candida] jaroonii</name>
    <dbReference type="NCBI Taxonomy" id="467808"/>
    <lineage>
        <taxon>Eukaryota</taxon>
        <taxon>Fungi</taxon>
        <taxon>Dikarya</taxon>
        <taxon>Ascomycota</taxon>
        <taxon>Saccharomycotina</taxon>
        <taxon>Pichiomycetes</taxon>
        <taxon>Debaryomycetaceae</taxon>
        <taxon>Yamadazyma</taxon>
    </lineage>
</organism>
<sequence>MIPKGIKAPSGDVKDNIDKTVEYVLKNGESFEERLKSNPEKFPFIVNGDEFYQYYEWKLGRLPQDNSIKDASNESSIPVEEAKEEKVEDLEFLVNKGTIPPIDYETMKLSALFVARNGPNYLKPLHSHLSGSRQFDFLSPNHSYHPLFKQLVTQYEKTIDIISNPQPLPKRDLFKDSYLRAKYSKRDKLKEESESQKFKERQLQYASIDWQDFTVVGKIEFNSVDQVIELPASLKREDLIRRSLEERSKGLELQISTAPAPEEPTVVTEEKEDVVEPVPKGIVPGKIRSAGESRLKKTKTKTIICPITGKHIEESKFDEHLKILLRDPNYSVQKQNYINKNFKYGSNLNDDEVYENIKRLTKKRSLE</sequence>
<keyword evidence="2" id="KW-1185">Reference proteome</keyword>
<dbReference type="Proteomes" id="UP001152531">
    <property type="component" value="Unassembled WGS sequence"/>
</dbReference>
<name>A0ACA9YBN3_9ASCO</name>
<evidence type="ECO:0000313" key="1">
    <source>
        <dbReference type="EMBL" id="CAH6721851.1"/>
    </source>
</evidence>
<dbReference type="EMBL" id="CALSDN010000007">
    <property type="protein sequence ID" value="CAH6721851.1"/>
    <property type="molecule type" value="Genomic_DNA"/>
</dbReference>
<gene>
    <name evidence="1" type="ORF">CLIB1444_07S03884</name>
</gene>
<reference evidence="1" key="1">
    <citation type="submission" date="2022-06" db="EMBL/GenBank/DDBJ databases">
        <authorList>
            <person name="Legras J.-L."/>
            <person name="Devillers H."/>
            <person name="Grondin C."/>
        </authorList>
    </citation>
    <scope>NUCLEOTIDE SEQUENCE</scope>
    <source>
        <strain evidence="1">CLIB 1444</strain>
    </source>
</reference>
<evidence type="ECO:0000313" key="2">
    <source>
        <dbReference type="Proteomes" id="UP001152531"/>
    </source>
</evidence>